<dbReference type="Proteomes" id="UP001281003">
    <property type="component" value="Unassembled WGS sequence"/>
</dbReference>
<feature type="compositionally biased region" description="Low complexity" evidence="1">
    <location>
        <begin position="142"/>
        <end position="154"/>
    </location>
</feature>
<keyword evidence="3" id="KW-1185">Reference proteome</keyword>
<accession>A0AAE0PGY5</accession>
<reference evidence="2" key="2">
    <citation type="submission" date="2023-07" db="EMBL/GenBank/DDBJ databases">
        <authorList>
            <consortium name="Lawrence Berkeley National Laboratory"/>
            <person name="Haridas S."/>
            <person name="Hensen N."/>
            <person name="Bonometti L."/>
            <person name="Westerberg I."/>
            <person name="Brannstrom I.O."/>
            <person name="Guillou S."/>
            <person name="Cros-Aarteil S."/>
            <person name="Calhoun S."/>
            <person name="Kuo A."/>
            <person name="Mondo S."/>
            <person name="Pangilinan J."/>
            <person name="Riley R."/>
            <person name="LaButti K."/>
            <person name="Andreopoulos B."/>
            <person name="Lipzen A."/>
            <person name="Chen C."/>
            <person name="Yanf M."/>
            <person name="Daum C."/>
            <person name="Ng V."/>
            <person name="Clum A."/>
            <person name="Steindorff A."/>
            <person name="Ohm R."/>
            <person name="Martin F."/>
            <person name="Silar P."/>
            <person name="Natvig D."/>
            <person name="Lalanne C."/>
            <person name="Gautier V."/>
            <person name="Ament-velasquez S.L."/>
            <person name="Kruys A."/>
            <person name="Hutchinson M.I."/>
            <person name="Powell A.J."/>
            <person name="Barry K."/>
            <person name="Miller A.N."/>
            <person name="Grigoriev I.V."/>
            <person name="Debuchy R."/>
            <person name="Gladieux P."/>
            <person name="Thoren M.H."/>
            <person name="Johannesson H."/>
        </authorList>
    </citation>
    <scope>NUCLEOTIDE SEQUENCE</scope>
    <source>
        <strain evidence="2">FGSC 1904</strain>
    </source>
</reference>
<sequence length="167" mass="18213">MEETVFREAGLDLTAMSTSSSIKIWDMQIWSVFQIRFGKPQTKGETAFGSLGALGNVSILHNATNDCVAQMLSLLKLLHISDEEWKAWFGTQRVDLPPMSMDCVDPAIYRHNFASRPRSLRGPAMPQGNCQRTSGVQHFALPPSTGPTTSGSTGVNVATPTQTTTLK</sequence>
<evidence type="ECO:0000313" key="3">
    <source>
        <dbReference type="Proteomes" id="UP001281003"/>
    </source>
</evidence>
<evidence type="ECO:0000313" key="2">
    <source>
        <dbReference type="EMBL" id="KAK3399739.1"/>
    </source>
</evidence>
<evidence type="ECO:0000256" key="1">
    <source>
        <dbReference type="SAM" id="MobiDB-lite"/>
    </source>
</evidence>
<organism evidence="2 3">
    <name type="scientific">Sordaria brevicollis</name>
    <dbReference type="NCBI Taxonomy" id="83679"/>
    <lineage>
        <taxon>Eukaryota</taxon>
        <taxon>Fungi</taxon>
        <taxon>Dikarya</taxon>
        <taxon>Ascomycota</taxon>
        <taxon>Pezizomycotina</taxon>
        <taxon>Sordariomycetes</taxon>
        <taxon>Sordariomycetidae</taxon>
        <taxon>Sordariales</taxon>
        <taxon>Sordariaceae</taxon>
        <taxon>Sordaria</taxon>
    </lineage>
</organism>
<feature type="compositionally biased region" description="Polar residues" evidence="1">
    <location>
        <begin position="155"/>
        <end position="167"/>
    </location>
</feature>
<name>A0AAE0PGY5_SORBR</name>
<gene>
    <name evidence="2" type="ORF">B0T20DRAFT_391306</name>
</gene>
<proteinExistence type="predicted"/>
<feature type="region of interest" description="Disordered" evidence="1">
    <location>
        <begin position="141"/>
        <end position="167"/>
    </location>
</feature>
<comment type="caution">
    <text evidence="2">The sequence shown here is derived from an EMBL/GenBank/DDBJ whole genome shotgun (WGS) entry which is preliminary data.</text>
</comment>
<protein>
    <submittedName>
        <fullName evidence="2">Uncharacterized protein</fullName>
    </submittedName>
</protein>
<dbReference type="AlphaFoldDB" id="A0AAE0PGY5"/>
<reference evidence="2" key="1">
    <citation type="journal article" date="2023" name="Mol. Phylogenet. Evol.">
        <title>Genome-scale phylogeny and comparative genomics of the fungal order Sordariales.</title>
        <authorList>
            <person name="Hensen N."/>
            <person name="Bonometti L."/>
            <person name="Westerberg I."/>
            <person name="Brannstrom I.O."/>
            <person name="Guillou S."/>
            <person name="Cros-Aarteil S."/>
            <person name="Calhoun S."/>
            <person name="Haridas S."/>
            <person name="Kuo A."/>
            <person name="Mondo S."/>
            <person name="Pangilinan J."/>
            <person name="Riley R."/>
            <person name="LaButti K."/>
            <person name="Andreopoulos B."/>
            <person name="Lipzen A."/>
            <person name="Chen C."/>
            <person name="Yan M."/>
            <person name="Daum C."/>
            <person name="Ng V."/>
            <person name="Clum A."/>
            <person name="Steindorff A."/>
            <person name="Ohm R.A."/>
            <person name="Martin F."/>
            <person name="Silar P."/>
            <person name="Natvig D.O."/>
            <person name="Lalanne C."/>
            <person name="Gautier V."/>
            <person name="Ament-Velasquez S.L."/>
            <person name="Kruys A."/>
            <person name="Hutchinson M.I."/>
            <person name="Powell A.J."/>
            <person name="Barry K."/>
            <person name="Miller A.N."/>
            <person name="Grigoriev I.V."/>
            <person name="Debuchy R."/>
            <person name="Gladieux P."/>
            <person name="Hiltunen Thoren M."/>
            <person name="Johannesson H."/>
        </authorList>
    </citation>
    <scope>NUCLEOTIDE SEQUENCE</scope>
    <source>
        <strain evidence="2">FGSC 1904</strain>
    </source>
</reference>
<dbReference type="EMBL" id="JAUTDP010000004">
    <property type="protein sequence ID" value="KAK3399739.1"/>
    <property type="molecule type" value="Genomic_DNA"/>
</dbReference>